<comment type="caution">
    <text evidence="1">The sequence shown here is derived from an EMBL/GenBank/DDBJ whole genome shotgun (WGS) entry which is preliminary data.</text>
</comment>
<dbReference type="AlphaFoldDB" id="A0A9P9F0H2"/>
<accession>A0A9P9F0H2</accession>
<proteinExistence type="predicted"/>
<gene>
    <name evidence="1" type="ORF">B0J13DRAFT_277168</name>
</gene>
<reference evidence="1" key="1">
    <citation type="journal article" date="2021" name="Nat. Commun.">
        <title>Genetic determinants of endophytism in the Arabidopsis root mycobiome.</title>
        <authorList>
            <person name="Mesny F."/>
            <person name="Miyauchi S."/>
            <person name="Thiergart T."/>
            <person name="Pickel B."/>
            <person name="Atanasova L."/>
            <person name="Karlsson M."/>
            <person name="Huettel B."/>
            <person name="Barry K.W."/>
            <person name="Haridas S."/>
            <person name="Chen C."/>
            <person name="Bauer D."/>
            <person name="Andreopoulos W."/>
            <person name="Pangilinan J."/>
            <person name="LaButti K."/>
            <person name="Riley R."/>
            <person name="Lipzen A."/>
            <person name="Clum A."/>
            <person name="Drula E."/>
            <person name="Henrissat B."/>
            <person name="Kohler A."/>
            <person name="Grigoriev I.V."/>
            <person name="Martin F.M."/>
            <person name="Hacquard S."/>
        </authorList>
    </citation>
    <scope>NUCLEOTIDE SEQUENCE</scope>
    <source>
        <strain evidence="1">MPI-CAGE-AT-0021</strain>
    </source>
</reference>
<name>A0A9P9F0H2_9HYPO</name>
<dbReference type="EMBL" id="JAGMUU010000006">
    <property type="protein sequence ID" value="KAH7149851.1"/>
    <property type="molecule type" value="Genomic_DNA"/>
</dbReference>
<evidence type="ECO:0000313" key="1">
    <source>
        <dbReference type="EMBL" id="KAH7149851.1"/>
    </source>
</evidence>
<protein>
    <submittedName>
        <fullName evidence="1">Uncharacterized protein</fullName>
    </submittedName>
</protein>
<evidence type="ECO:0000313" key="2">
    <source>
        <dbReference type="Proteomes" id="UP000717696"/>
    </source>
</evidence>
<dbReference type="Proteomes" id="UP000717696">
    <property type="component" value="Unassembled WGS sequence"/>
</dbReference>
<sequence>MILEFLYRGACLLCISSIIRITATLLEEDARARVKERAIGQERTWGGRRRYGHAGHSIQLGGPMEVRAGALKRNMLSIQGSYVLSKWRRSGLAFRKERERKQCYVQS</sequence>
<keyword evidence="2" id="KW-1185">Reference proteome</keyword>
<organism evidence="1 2">
    <name type="scientific">Dactylonectria estremocensis</name>
    <dbReference type="NCBI Taxonomy" id="1079267"/>
    <lineage>
        <taxon>Eukaryota</taxon>
        <taxon>Fungi</taxon>
        <taxon>Dikarya</taxon>
        <taxon>Ascomycota</taxon>
        <taxon>Pezizomycotina</taxon>
        <taxon>Sordariomycetes</taxon>
        <taxon>Hypocreomycetidae</taxon>
        <taxon>Hypocreales</taxon>
        <taxon>Nectriaceae</taxon>
        <taxon>Dactylonectria</taxon>
    </lineage>
</organism>